<dbReference type="AlphaFoldDB" id="A0A0C2TUJ2"/>
<dbReference type="InterPro" id="IPR033338">
    <property type="entry name" value="Spc105/Spc7"/>
</dbReference>
<proteinExistence type="predicted"/>
<dbReference type="InterPro" id="IPR040850">
    <property type="entry name" value="Knl1_RWD_C"/>
</dbReference>
<dbReference type="STRING" id="946122.A0A0C2TUJ2"/>
<feature type="region of interest" description="Disordered" evidence="2">
    <location>
        <begin position="233"/>
        <end position="269"/>
    </location>
</feature>
<keyword evidence="1" id="KW-0175">Coiled coil</keyword>
<feature type="compositionally biased region" description="Low complexity" evidence="2">
    <location>
        <begin position="66"/>
        <end position="77"/>
    </location>
</feature>
<dbReference type="InParanoid" id="A0A0C2TUJ2"/>
<organism evidence="4 5">
    <name type="scientific">Amanita muscaria (strain Koide BX008)</name>
    <dbReference type="NCBI Taxonomy" id="946122"/>
    <lineage>
        <taxon>Eukaryota</taxon>
        <taxon>Fungi</taxon>
        <taxon>Dikarya</taxon>
        <taxon>Basidiomycota</taxon>
        <taxon>Agaricomycotina</taxon>
        <taxon>Agaricomycetes</taxon>
        <taxon>Agaricomycetidae</taxon>
        <taxon>Agaricales</taxon>
        <taxon>Pluteineae</taxon>
        <taxon>Amanitaceae</taxon>
        <taxon>Amanita</taxon>
    </lineage>
</organism>
<dbReference type="InterPro" id="IPR013253">
    <property type="entry name" value="Spc7_domain"/>
</dbReference>
<feature type="region of interest" description="Disordered" evidence="2">
    <location>
        <begin position="1"/>
        <end position="85"/>
    </location>
</feature>
<feature type="compositionally biased region" description="Acidic residues" evidence="2">
    <location>
        <begin position="318"/>
        <end position="340"/>
    </location>
</feature>
<name>A0A0C2TUJ2_AMAMK</name>
<evidence type="ECO:0000313" key="4">
    <source>
        <dbReference type="EMBL" id="KIL70959.1"/>
    </source>
</evidence>
<feature type="domain" description="Spc7 kinetochore protein" evidence="3">
    <location>
        <begin position="775"/>
        <end position="1092"/>
    </location>
</feature>
<dbReference type="GO" id="GO:1990758">
    <property type="term" value="P:mitotic sister chromatid biorientation"/>
    <property type="evidence" value="ECO:0007669"/>
    <property type="project" value="TreeGrafter"/>
</dbReference>
<feature type="coiled-coil region" evidence="1">
    <location>
        <begin position="954"/>
        <end position="1034"/>
    </location>
</feature>
<accession>A0A0C2TUJ2</accession>
<dbReference type="GO" id="GO:0000776">
    <property type="term" value="C:kinetochore"/>
    <property type="evidence" value="ECO:0007669"/>
    <property type="project" value="TreeGrafter"/>
</dbReference>
<gene>
    <name evidence="4" type="ORF">M378DRAFT_175273</name>
</gene>
<dbReference type="PANTHER" id="PTHR28260:SF1">
    <property type="entry name" value="SPINDLE POLE BODY COMPONENT SPC105"/>
    <property type="match status" value="1"/>
</dbReference>
<feature type="region of interest" description="Disordered" evidence="2">
    <location>
        <begin position="675"/>
        <end position="768"/>
    </location>
</feature>
<dbReference type="GO" id="GO:0034501">
    <property type="term" value="P:protein localization to kinetochore"/>
    <property type="evidence" value="ECO:0007669"/>
    <property type="project" value="TreeGrafter"/>
</dbReference>
<protein>
    <recommendedName>
        <fullName evidence="3">Spc7 kinetochore protein domain-containing protein</fullName>
    </recommendedName>
</protein>
<feature type="region of interest" description="Disordered" evidence="2">
    <location>
        <begin position="121"/>
        <end position="169"/>
    </location>
</feature>
<feature type="compositionally biased region" description="Low complexity" evidence="2">
    <location>
        <begin position="538"/>
        <end position="590"/>
    </location>
</feature>
<dbReference type="Pfam" id="PF18210">
    <property type="entry name" value="Knl1_RWD_C"/>
    <property type="match status" value="1"/>
</dbReference>
<dbReference type="EMBL" id="KN818223">
    <property type="protein sequence ID" value="KIL70959.1"/>
    <property type="molecule type" value="Genomic_DNA"/>
</dbReference>
<dbReference type="PANTHER" id="PTHR28260">
    <property type="entry name" value="SPINDLE POLE BODY COMPONENT SPC105"/>
    <property type="match status" value="1"/>
</dbReference>
<dbReference type="HOGENOM" id="CLU_002132_0_0_1"/>
<feature type="compositionally biased region" description="Polar residues" evidence="2">
    <location>
        <begin position="603"/>
        <end position="623"/>
    </location>
</feature>
<dbReference type="Proteomes" id="UP000054549">
    <property type="component" value="Unassembled WGS sequence"/>
</dbReference>
<dbReference type="Pfam" id="PF08317">
    <property type="entry name" value="Spc7"/>
    <property type="match status" value="1"/>
</dbReference>
<keyword evidence="5" id="KW-1185">Reference proteome</keyword>
<dbReference type="SMART" id="SM00787">
    <property type="entry name" value="Spc7"/>
    <property type="match status" value="1"/>
</dbReference>
<sequence length="1258" mass="138907">MSARRDSPNRRKSIAVSSQNKPAFIERTKRRAHSIVPGDRLSPLTRARRSLGPRKSILKGSATNFSSHGSQQSTQSSNPDDLNATQSMDLTTDMQYNPDNTSRRSLSRRVSFAGHARVRLFHLPNHDNTNSTGSPPSSPTSPSATSSNDHGVAPHSQQFNDENDYPGARLNRRRSSLRHSIAPSEDMDLTSVGFGNVPQEDSAIADEQFEGMDDMDLSDAIDEVLIRRRSSLAVGPSSHVQDDEELSRTEEVYPSEDTDQSREQDQDSMEFTVPINRPIRPAHKDDAWLALRRMTHSGGSEDPSEVDEAAETSGQSIDMEDNIQEDSLDEDNSRDMDDENQTINISKMLGWPGQIEHDISRLSIGGESNMEESEVYGPAAQPIQTVPQPPTIPASRPSQPNRDSERQKPPPAEPNVTSKPSVFHPPPSQSSNAEAEGRPFPLQTPSPFTFRAPAAVSNGNPASPSKIPIFKPTFTAAFAPPATRPTPKKSTADKTPTNPPSTSKRPRPIEDDGSVDEADMSGGLPSPAKRQAMANKWPSSTPSHAPTASPSSASLPKPKPLSPSKKAPFQASSASTSTSRSATSSLRRPSGYLARRKSLAVGASSQSETPSGQDGTIGNQTLSGAKAGLGFRRASVGSGSASAWQGFDKNNVPAQGTTIEIQSTSQTVKDIFKAVSSTPPRRIPSPAKTSAPPTIRLSAQSPPTSQSTGEPLSPTRGAASPGRRIPAAQPTSSLDLSHILHSTADNEADEEASGEPGAERHVDVENDTMQWRNKVDQEVPANEEIPSISIDQFIAITGIRFMDELTVPQRSSHPPRHRHTRQARDESEIKLSEYFASMAIDVPQLELYTRVANDLEAWMEQSRSVFAQAEEEAAKITPELFVEYSRADEEGQAELLHQLNIIRTNVRAQARSDWYDWKYQWVQGLKVTADKAFDALEEDAKTLEQISTLADEIIPELEREYERVMRELEQEKAEVAEIEASDQDYLNELKSAIAEQNIEVEALKAEVAEGDSRLQRLQERFEEIEAQKRGNSTAIADAKRVLHEPKSSTRAEVFNLKEELEYLEDLHMFKLIQMEADIFQYIYNSQFQVTIPCSNFAPLVTQVDITRIQASQTRYRDLFPKLSDFFLEVAKRQIIEGDDQTCKQIVHRLGDYWASCTLLRTQLKLLGIKFPVDIEIVQPATEEELPSFKAHTTVLFTAAKAKAIISFVFSTATFCYWPITLDSLDCEVQVEYGPIEWVLQCIIMLESTDGNNQPRKDT</sequence>
<feature type="compositionally biased region" description="Polar residues" evidence="2">
    <location>
        <begin position="493"/>
        <end position="503"/>
    </location>
</feature>
<feature type="region of interest" description="Disordered" evidence="2">
    <location>
        <begin position="362"/>
        <end position="623"/>
    </location>
</feature>
<dbReference type="GO" id="GO:0007094">
    <property type="term" value="P:mitotic spindle assembly checkpoint signaling"/>
    <property type="evidence" value="ECO:0007669"/>
    <property type="project" value="TreeGrafter"/>
</dbReference>
<reference evidence="4 5" key="1">
    <citation type="submission" date="2014-04" db="EMBL/GenBank/DDBJ databases">
        <title>Evolutionary Origins and Diversification of the Mycorrhizal Mutualists.</title>
        <authorList>
            <consortium name="DOE Joint Genome Institute"/>
            <consortium name="Mycorrhizal Genomics Consortium"/>
            <person name="Kohler A."/>
            <person name="Kuo A."/>
            <person name="Nagy L.G."/>
            <person name="Floudas D."/>
            <person name="Copeland A."/>
            <person name="Barry K.W."/>
            <person name="Cichocki N."/>
            <person name="Veneault-Fourrey C."/>
            <person name="LaButti K."/>
            <person name="Lindquist E.A."/>
            <person name="Lipzen A."/>
            <person name="Lundell T."/>
            <person name="Morin E."/>
            <person name="Murat C."/>
            <person name="Riley R."/>
            <person name="Ohm R."/>
            <person name="Sun H."/>
            <person name="Tunlid A."/>
            <person name="Henrissat B."/>
            <person name="Grigoriev I.V."/>
            <person name="Hibbett D.S."/>
            <person name="Martin F."/>
        </authorList>
    </citation>
    <scope>NUCLEOTIDE SEQUENCE [LARGE SCALE GENOMIC DNA]</scope>
    <source>
        <strain evidence="4 5">Koide BX008</strain>
    </source>
</reference>
<evidence type="ECO:0000256" key="2">
    <source>
        <dbReference type="SAM" id="MobiDB-lite"/>
    </source>
</evidence>
<feature type="compositionally biased region" description="Low complexity" evidence="2">
    <location>
        <begin position="470"/>
        <end position="481"/>
    </location>
</feature>
<feature type="compositionally biased region" description="Polar residues" evidence="2">
    <location>
        <begin position="687"/>
        <end position="710"/>
    </location>
</feature>
<evidence type="ECO:0000259" key="3">
    <source>
        <dbReference type="SMART" id="SM00787"/>
    </source>
</evidence>
<evidence type="ECO:0000313" key="5">
    <source>
        <dbReference type="Proteomes" id="UP000054549"/>
    </source>
</evidence>
<dbReference type="OrthoDB" id="5592879at2759"/>
<evidence type="ECO:0000256" key="1">
    <source>
        <dbReference type="SAM" id="Coils"/>
    </source>
</evidence>
<feature type="region of interest" description="Disordered" evidence="2">
    <location>
        <begin position="296"/>
        <end position="350"/>
    </location>
</feature>
<feature type="compositionally biased region" description="Low complexity" evidence="2">
    <location>
        <begin position="128"/>
        <end position="148"/>
    </location>
</feature>